<evidence type="ECO:0000313" key="3">
    <source>
        <dbReference type="EMBL" id="RVT97178.1"/>
    </source>
</evidence>
<sequence length="423" mass="48778">MTVCIMKKLLFIITFLTATVTVAAQPYTDAVFKPEIKSIELYNESKQGSLPVIALNSSEKLVLGFDDLTGQTRNFYYTIEHCDANWNSSRLSPAEYLQSFTEDQILNYKYSTRTYRKYVHYEIEFPNANIIPKYAGNYILKVYEDGDQNNLIFTRKLYILNQRVSAAVTIVPSTNVTKRQTNQKLNFTIDYGSLRVQNPGTDMRVLVMQDYRPDASILNVKPTYIRGTQLIYNDVNINDFPGRNEFRYFDMRSLKAGAPGIARIYRDTVATVLLNNDVNRSSEAYTSQYDNDGNFFILNSDGDDPRIDADYAHVYFNLDARKTDKEGSAYVVGRFNNFTIDENSRMQYDGQSGRFFTEQFLKQGVYDYEYVWVDKATGKADDTVIEGSHFETENNYQLFIYYRPPGARWEELAGVQEVNSGKR</sequence>
<feature type="domain" description="Type 9 secretion system plug protein N-terminal" evidence="2">
    <location>
        <begin position="36"/>
        <end position="160"/>
    </location>
</feature>
<dbReference type="EMBL" id="SACK01000013">
    <property type="protein sequence ID" value="RVT97178.1"/>
    <property type="molecule type" value="Genomic_DNA"/>
</dbReference>
<proteinExistence type="predicted"/>
<feature type="chain" id="PRO_5018726820" evidence="1">
    <location>
        <begin position="24"/>
        <end position="423"/>
    </location>
</feature>
<protein>
    <submittedName>
        <fullName evidence="3">DUF5103 domain-containing protein</fullName>
    </submittedName>
</protein>
<accession>A0A3S2VK08</accession>
<gene>
    <name evidence="3" type="ORF">EOD41_19410</name>
</gene>
<dbReference type="Proteomes" id="UP000282759">
    <property type="component" value="Unassembled WGS sequence"/>
</dbReference>
<reference evidence="3 4" key="1">
    <citation type="submission" date="2019-01" db="EMBL/GenBank/DDBJ databases">
        <authorList>
            <person name="Chen W.-M."/>
        </authorList>
    </citation>
    <scope>NUCLEOTIDE SEQUENCE [LARGE SCALE GENOMIC DNA]</scope>
    <source>
        <strain evidence="3 4">YBJ-36</strain>
    </source>
</reference>
<keyword evidence="1" id="KW-0732">Signal</keyword>
<dbReference type="InterPro" id="IPR013783">
    <property type="entry name" value="Ig-like_fold"/>
</dbReference>
<dbReference type="Gene3D" id="2.60.40.10">
    <property type="entry name" value="Immunoglobulins"/>
    <property type="match status" value="1"/>
</dbReference>
<keyword evidence="4" id="KW-1185">Reference proteome</keyword>
<dbReference type="AlphaFoldDB" id="A0A3S2VK08"/>
<comment type="caution">
    <text evidence="3">The sequence shown here is derived from an EMBL/GenBank/DDBJ whole genome shotgun (WGS) entry which is preliminary data.</text>
</comment>
<evidence type="ECO:0000259" key="2">
    <source>
        <dbReference type="Pfam" id="PF17116"/>
    </source>
</evidence>
<dbReference type="InterPro" id="IPR031345">
    <property type="entry name" value="T9SS_Plug_N"/>
</dbReference>
<evidence type="ECO:0000256" key="1">
    <source>
        <dbReference type="SAM" id="SignalP"/>
    </source>
</evidence>
<dbReference type="Pfam" id="PF17116">
    <property type="entry name" value="T9SS_plug_1st"/>
    <property type="match status" value="1"/>
</dbReference>
<evidence type="ECO:0000313" key="4">
    <source>
        <dbReference type="Proteomes" id="UP000282759"/>
    </source>
</evidence>
<dbReference type="OrthoDB" id="1522602at2"/>
<feature type="signal peptide" evidence="1">
    <location>
        <begin position="1"/>
        <end position="23"/>
    </location>
</feature>
<name>A0A3S2VK08_9SPHI</name>
<organism evidence="3 4">
    <name type="scientific">Mucilaginibacter limnophilus</name>
    <dbReference type="NCBI Taxonomy" id="1932778"/>
    <lineage>
        <taxon>Bacteria</taxon>
        <taxon>Pseudomonadati</taxon>
        <taxon>Bacteroidota</taxon>
        <taxon>Sphingobacteriia</taxon>
        <taxon>Sphingobacteriales</taxon>
        <taxon>Sphingobacteriaceae</taxon>
        <taxon>Mucilaginibacter</taxon>
    </lineage>
</organism>